<keyword evidence="3" id="KW-1185">Reference proteome</keyword>
<dbReference type="RefSeq" id="WP_173942563.1">
    <property type="nucleotide sequence ID" value="NZ_CBCSCD010000001.1"/>
</dbReference>
<keyword evidence="1" id="KW-0472">Membrane</keyword>
<feature type="transmembrane region" description="Helical" evidence="1">
    <location>
        <begin position="92"/>
        <end position="114"/>
    </location>
</feature>
<accession>A0A6M9PSH0</accession>
<dbReference type="InterPro" id="IPR021218">
    <property type="entry name" value="DUF2784"/>
</dbReference>
<dbReference type="Pfam" id="PF10861">
    <property type="entry name" value="DUF2784"/>
    <property type="match status" value="1"/>
</dbReference>
<dbReference type="AlphaFoldDB" id="A0A6M9PSH0"/>
<feature type="transmembrane region" description="Helical" evidence="1">
    <location>
        <begin position="12"/>
        <end position="34"/>
    </location>
</feature>
<keyword evidence="1" id="KW-0812">Transmembrane</keyword>
<feature type="transmembrane region" description="Helical" evidence="1">
    <location>
        <begin position="46"/>
        <end position="72"/>
    </location>
</feature>
<evidence type="ECO:0000313" key="2">
    <source>
        <dbReference type="EMBL" id="QKM62408.1"/>
    </source>
</evidence>
<dbReference type="EMBL" id="CP028941">
    <property type="protein sequence ID" value="QKM62408.1"/>
    <property type="molecule type" value="Genomic_DNA"/>
</dbReference>
<reference evidence="2 3" key="1">
    <citation type="submission" date="2018-04" db="EMBL/GenBank/DDBJ databases">
        <title>Polynucleobacter sp. LimPoW16 genome.</title>
        <authorList>
            <person name="Hahn M.W."/>
        </authorList>
    </citation>
    <scope>NUCLEOTIDE SEQUENCE [LARGE SCALE GENOMIC DNA]</scope>
    <source>
        <strain evidence="2 3">LimPoW16</strain>
    </source>
</reference>
<dbReference type="Proteomes" id="UP000500806">
    <property type="component" value="Chromosome"/>
</dbReference>
<proteinExistence type="predicted"/>
<sequence>MNVLADLVLLAHFAIAVFLVVGMLLIPLGAYWQWSWVRAPRLRQIHAGLMILIALEAFFHITCPLTVLEALLRHTDPPESFWAEQLSKILYWDLPLEFFTILYGCCVVWLLYLWKSVPPIKKS</sequence>
<evidence type="ECO:0000256" key="1">
    <source>
        <dbReference type="SAM" id="Phobius"/>
    </source>
</evidence>
<keyword evidence="1" id="KW-1133">Transmembrane helix</keyword>
<evidence type="ECO:0000313" key="3">
    <source>
        <dbReference type="Proteomes" id="UP000500806"/>
    </source>
</evidence>
<dbReference type="KEGG" id="pani:DCO16_04635"/>
<name>A0A6M9PSH0_9BURK</name>
<gene>
    <name evidence="2" type="ORF">DCO16_04635</name>
</gene>
<protein>
    <submittedName>
        <fullName evidence="2">DUF2784 domain-containing protein</fullName>
    </submittedName>
</protein>
<organism evidence="2 3">
    <name type="scientific">Polynucleobacter antarcticus</name>
    <dbReference type="NCBI Taxonomy" id="1743162"/>
    <lineage>
        <taxon>Bacteria</taxon>
        <taxon>Pseudomonadati</taxon>
        <taxon>Pseudomonadota</taxon>
        <taxon>Betaproteobacteria</taxon>
        <taxon>Burkholderiales</taxon>
        <taxon>Burkholderiaceae</taxon>
        <taxon>Polynucleobacter</taxon>
    </lineage>
</organism>